<organism evidence="1 2">
    <name type="scientific">Virgibacillus tibetensis</name>
    <dbReference type="NCBI Taxonomy" id="3042313"/>
    <lineage>
        <taxon>Bacteria</taxon>
        <taxon>Bacillati</taxon>
        <taxon>Bacillota</taxon>
        <taxon>Bacilli</taxon>
        <taxon>Bacillales</taxon>
        <taxon>Bacillaceae</taxon>
        <taxon>Virgibacillus</taxon>
    </lineage>
</organism>
<keyword evidence="2" id="KW-1185">Reference proteome</keyword>
<dbReference type="Proteomes" id="UP001335737">
    <property type="component" value="Unassembled WGS sequence"/>
</dbReference>
<sequence>MFKIITIMLSVFVIGLSISDYEEFYVITGIVLLSPLRVQV</sequence>
<accession>A0ABU6KMF5</accession>
<evidence type="ECO:0000313" key="1">
    <source>
        <dbReference type="EMBL" id="MEC5425717.1"/>
    </source>
</evidence>
<gene>
    <name evidence="1" type="ORF">QGM71_19800</name>
</gene>
<protein>
    <submittedName>
        <fullName evidence="1">Uncharacterized protein</fullName>
    </submittedName>
</protein>
<dbReference type="RefSeq" id="WP_327609251.1">
    <property type="nucleotide sequence ID" value="NZ_JARZFX010000018.1"/>
</dbReference>
<proteinExistence type="predicted"/>
<comment type="caution">
    <text evidence="1">The sequence shown here is derived from an EMBL/GenBank/DDBJ whole genome shotgun (WGS) entry which is preliminary data.</text>
</comment>
<dbReference type="EMBL" id="JARZFX010000018">
    <property type="protein sequence ID" value="MEC5425717.1"/>
    <property type="molecule type" value="Genomic_DNA"/>
</dbReference>
<reference evidence="1 2" key="1">
    <citation type="journal article" date="2024" name="Int. J. Syst. Evol. Microbiol.">
        <title>Virgibacillus tibetensis sp. nov., isolated from salt lake on the Tibetan Plateau of China.</title>
        <authorList>
            <person name="Phurbu D."/>
            <person name="Liu Z.-X."/>
            <person name="Wang R."/>
            <person name="Zheng Y.-Y."/>
            <person name="Liu H.-C."/>
            <person name="Zhou Y.-G."/>
            <person name="Yu Y.-J."/>
            <person name="Li A.-H."/>
        </authorList>
    </citation>
    <scope>NUCLEOTIDE SEQUENCE [LARGE SCALE GENOMIC DNA]</scope>
    <source>
        <strain evidence="1 2">C22-A2</strain>
    </source>
</reference>
<name>A0ABU6KMF5_9BACI</name>
<evidence type="ECO:0000313" key="2">
    <source>
        <dbReference type="Proteomes" id="UP001335737"/>
    </source>
</evidence>